<accession>A0A5B0BJ66</accession>
<gene>
    <name evidence="5" type="ORF">FGF04_07390</name>
</gene>
<evidence type="ECO:0000256" key="2">
    <source>
        <dbReference type="ARBA" id="ARBA00023125"/>
    </source>
</evidence>
<dbReference type="InterPro" id="IPR036390">
    <property type="entry name" value="WH_DNA-bd_sf"/>
</dbReference>
<evidence type="ECO:0000256" key="1">
    <source>
        <dbReference type="ARBA" id="ARBA00023015"/>
    </source>
</evidence>
<evidence type="ECO:0000259" key="4">
    <source>
        <dbReference type="Pfam" id="PF01638"/>
    </source>
</evidence>
<evidence type="ECO:0000256" key="3">
    <source>
        <dbReference type="ARBA" id="ARBA00023163"/>
    </source>
</evidence>
<keyword evidence="3" id="KW-0804">Transcription</keyword>
<keyword evidence="6" id="KW-1185">Reference proteome</keyword>
<dbReference type="PANTHER" id="PTHR33204">
    <property type="entry name" value="TRANSCRIPTIONAL REGULATOR, MARR FAMILY"/>
    <property type="match status" value="1"/>
</dbReference>
<dbReference type="Pfam" id="PF01638">
    <property type="entry name" value="HxlR"/>
    <property type="match status" value="1"/>
</dbReference>
<dbReference type="Proteomes" id="UP000324965">
    <property type="component" value="Unassembled WGS sequence"/>
</dbReference>
<evidence type="ECO:0000313" key="5">
    <source>
        <dbReference type="EMBL" id="KAA0940705.1"/>
    </source>
</evidence>
<dbReference type="SUPFAM" id="SSF46785">
    <property type="entry name" value="Winged helix' DNA-binding domain"/>
    <property type="match status" value="1"/>
</dbReference>
<dbReference type="OrthoDB" id="9792527at2"/>
<dbReference type="InterPro" id="IPR036388">
    <property type="entry name" value="WH-like_DNA-bd_sf"/>
</dbReference>
<name>A0A5B0BJ66_9ACTN</name>
<evidence type="ECO:0000313" key="6">
    <source>
        <dbReference type="Proteomes" id="UP000324965"/>
    </source>
</evidence>
<dbReference type="EMBL" id="VDFC01000023">
    <property type="protein sequence ID" value="KAA0940705.1"/>
    <property type="molecule type" value="Genomic_DNA"/>
</dbReference>
<dbReference type="PANTHER" id="PTHR33204:SF18">
    <property type="entry name" value="TRANSCRIPTIONAL REGULATORY PROTEIN"/>
    <property type="match status" value="1"/>
</dbReference>
<dbReference type="Gene3D" id="1.10.10.10">
    <property type="entry name" value="Winged helix-like DNA-binding domain superfamily/Winged helix DNA-binding domain"/>
    <property type="match status" value="1"/>
</dbReference>
<sequence>MKDARPCSIADTLALVGEKYSLLVLREVSLGATRFDQLVRNTGAPRDVLATRLKRLVEADLLEKVAYSERPPRHEYRATRAGRELEPVLLTLMAWGDRHLNEGDRPMVIEHAGRRGRPGGSLGDHELVPLVVCAQCGEEVHHDDLTAHPQVPGWTATGPAKT</sequence>
<dbReference type="InterPro" id="IPR002577">
    <property type="entry name" value="HTH_HxlR"/>
</dbReference>
<dbReference type="GO" id="GO:0003677">
    <property type="term" value="F:DNA binding"/>
    <property type="evidence" value="ECO:0007669"/>
    <property type="project" value="UniProtKB-KW"/>
</dbReference>
<protein>
    <submittedName>
        <fullName evidence="5">Helix-turn-helix transcriptional regulator</fullName>
    </submittedName>
</protein>
<dbReference type="RefSeq" id="WP_149510448.1">
    <property type="nucleotide sequence ID" value="NZ_VDFC01000023.1"/>
</dbReference>
<organism evidence="5 6">
    <name type="scientific">Streptomyces apricus</name>
    <dbReference type="NCBI Taxonomy" id="1828112"/>
    <lineage>
        <taxon>Bacteria</taxon>
        <taxon>Bacillati</taxon>
        <taxon>Actinomycetota</taxon>
        <taxon>Actinomycetes</taxon>
        <taxon>Kitasatosporales</taxon>
        <taxon>Streptomycetaceae</taxon>
        <taxon>Streptomyces</taxon>
    </lineage>
</organism>
<keyword evidence="1" id="KW-0805">Transcription regulation</keyword>
<keyword evidence="2" id="KW-0238">DNA-binding</keyword>
<feature type="domain" description="HTH hxlR-type" evidence="4">
    <location>
        <begin position="15"/>
        <end position="102"/>
    </location>
</feature>
<reference evidence="5 6" key="1">
    <citation type="submission" date="2019-05" db="EMBL/GenBank/DDBJ databases">
        <authorList>
            <person name="Hariharan J."/>
            <person name="Choudoir M.J."/>
            <person name="Diebold P."/>
            <person name="Panke-Buisse K."/>
            <person name="Buckley D.H."/>
        </authorList>
    </citation>
    <scope>NUCLEOTIDE SEQUENCE [LARGE SCALE GENOMIC DNA]</scope>
    <source>
        <strain evidence="5 6">SUN51</strain>
    </source>
</reference>
<comment type="caution">
    <text evidence="5">The sequence shown here is derived from an EMBL/GenBank/DDBJ whole genome shotgun (WGS) entry which is preliminary data.</text>
</comment>
<dbReference type="AlphaFoldDB" id="A0A5B0BJ66"/>
<proteinExistence type="predicted"/>